<comment type="caution">
    <text evidence="2">The sequence shown here is derived from an EMBL/GenBank/DDBJ whole genome shotgun (WGS) entry which is preliminary data.</text>
</comment>
<feature type="region of interest" description="Disordered" evidence="1">
    <location>
        <begin position="1"/>
        <end position="37"/>
    </location>
</feature>
<dbReference type="EMBL" id="JAPMOS010000025">
    <property type="protein sequence ID" value="KAJ4458822.1"/>
    <property type="molecule type" value="Genomic_DNA"/>
</dbReference>
<name>A0ABQ8UM89_9EUKA</name>
<evidence type="ECO:0000313" key="3">
    <source>
        <dbReference type="Proteomes" id="UP001141327"/>
    </source>
</evidence>
<protein>
    <submittedName>
        <fullName evidence="2">Uncharacterized protein</fullName>
    </submittedName>
</protein>
<organism evidence="2 3">
    <name type="scientific">Paratrimastix pyriformis</name>
    <dbReference type="NCBI Taxonomy" id="342808"/>
    <lineage>
        <taxon>Eukaryota</taxon>
        <taxon>Metamonada</taxon>
        <taxon>Preaxostyla</taxon>
        <taxon>Paratrimastigidae</taxon>
        <taxon>Paratrimastix</taxon>
    </lineage>
</organism>
<reference evidence="2" key="1">
    <citation type="journal article" date="2022" name="bioRxiv">
        <title>Genomics of Preaxostyla Flagellates Illuminates Evolutionary Transitions and the Path Towards Mitochondrial Loss.</title>
        <authorList>
            <person name="Novak L.V.F."/>
            <person name="Treitli S.C."/>
            <person name="Pyrih J."/>
            <person name="Halakuc P."/>
            <person name="Pipaliya S.V."/>
            <person name="Vacek V."/>
            <person name="Brzon O."/>
            <person name="Soukal P."/>
            <person name="Eme L."/>
            <person name="Dacks J.B."/>
            <person name="Karnkowska A."/>
            <person name="Elias M."/>
            <person name="Hampl V."/>
        </authorList>
    </citation>
    <scope>NUCLEOTIDE SEQUENCE</scope>
    <source>
        <strain evidence="2">RCP-MX</strain>
    </source>
</reference>
<proteinExistence type="predicted"/>
<evidence type="ECO:0000313" key="2">
    <source>
        <dbReference type="EMBL" id="KAJ4458822.1"/>
    </source>
</evidence>
<evidence type="ECO:0000256" key="1">
    <source>
        <dbReference type="SAM" id="MobiDB-lite"/>
    </source>
</evidence>
<gene>
    <name evidence="2" type="ORF">PAPYR_5345</name>
</gene>
<dbReference type="Proteomes" id="UP001141327">
    <property type="component" value="Unassembled WGS sequence"/>
</dbReference>
<keyword evidence="3" id="KW-1185">Reference proteome</keyword>
<accession>A0ABQ8UM89</accession>
<sequence>MRSYSHDRGVGSPKSSAPRFHVPETLHLSSPPPPTLQTRKTCELIPLSFPRLPWAASKAAGHWHLSPANPGGWRHDVRALACSDAKQARE</sequence>